<name>A0A074ZZV7_OPIVI</name>
<dbReference type="KEGG" id="ovi:T265_01299"/>
<sequence>MSISAEDFKSILQQQQAKFERSQLRLIQPLTQVINLQTSVSSQSGSSLSFADSIAATITEFHYEPASGLTFDSGYWSISTGFQNRLRSCKIPETNAKEVVVVFCRTTTPLCYFIEHALWSPRSQAASHEQMTAASMEPSWFLCGYARHPLYKCPAKDATYEENIFKKYEDLPLF</sequence>
<keyword evidence="2" id="KW-1185">Reference proteome</keyword>
<organism evidence="1 2">
    <name type="scientific">Opisthorchis viverrini</name>
    <name type="common">Southeast Asian liver fluke</name>
    <dbReference type="NCBI Taxonomy" id="6198"/>
    <lineage>
        <taxon>Eukaryota</taxon>
        <taxon>Metazoa</taxon>
        <taxon>Spiralia</taxon>
        <taxon>Lophotrochozoa</taxon>
        <taxon>Platyhelminthes</taxon>
        <taxon>Trematoda</taxon>
        <taxon>Digenea</taxon>
        <taxon>Opisthorchiida</taxon>
        <taxon>Opisthorchiata</taxon>
        <taxon>Opisthorchiidae</taxon>
        <taxon>Opisthorchis</taxon>
    </lineage>
</organism>
<dbReference type="RefSeq" id="XP_009163569.1">
    <property type="nucleotide sequence ID" value="XM_009165305.1"/>
</dbReference>
<evidence type="ECO:0000313" key="1">
    <source>
        <dbReference type="EMBL" id="KER32611.1"/>
    </source>
</evidence>
<dbReference type="Proteomes" id="UP000054324">
    <property type="component" value="Unassembled WGS sequence"/>
</dbReference>
<dbReference type="CTD" id="20315487"/>
<protein>
    <submittedName>
        <fullName evidence="1">Uncharacterized protein</fullName>
    </submittedName>
</protein>
<accession>A0A074ZZV7</accession>
<dbReference type="GeneID" id="20315487"/>
<dbReference type="EMBL" id="KL596632">
    <property type="protein sequence ID" value="KER32611.1"/>
    <property type="molecule type" value="Genomic_DNA"/>
</dbReference>
<dbReference type="AlphaFoldDB" id="A0A074ZZV7"/>
<gene>
    <name evidence="1" type="ORF">T265_01299</name>
</gene>
<reference evidence="1 2" key="1">
    <citation type="submission" date="2013-11" db="EMBL/GenBank/DDBJ databases">
        <title>Opisthorchis viverrini - life in the bile duct.</title>
        <authorList>
            <person name="Young N.D."/>
            <person name="Nagarajan N."/>
            <person name="Lin S.J."/>
            <person name="Korhonen P.K."/>
            <person name="Jex A.R."/>
            <person name="Hall R.S."/>
            <person name="Safavi-Hemami H."/>
            <person name="Kaewkong W."/>
            <person name="Bertrand D."/>
            <person name="Gao S."/>
            <person name="Seet Q."/>
            <person name="Wongkham S."/>
            <person name="Teh B.T."/>
            <person name="Wongkham C."/>
            <person name="Intapan P.M."/>
            <person name="Maleewong W."/>
            <person name="Yang X."/>
            <person name="Hu M."/>
            <person name="Wang Z."/>
            <person name="Hofmann A."/>
            <person name="Sternberg P.W."/>
            <person name="Tan P."/>
            <person name="Wang J."/>
            <person name="Gasser R.B."/>
        </authorList>
    </citation>
    <scope>NUCLEOTIDE SEQUENCE [LARGE SCALE GENOMIC DNA]</scope>
</reference>
<dbReference type="OrthoDB" id="6282160at2759"/>
<proteinExistence type="predicted"/>
<evidence type="ECO:0000313" key="2">
    <source>
        <dbReference type="Proteomes" id="UP000054324"/>
    </source>
</evidence>